<dbReference type="InterPro" id="IPR054701">
    <property type="entry name" value="DVU0298-like"/>
</dbReference>
<dbReference type="Proteomes" id="UP000885797">
    <property type="component" value="Unassembled WGS sequence"/>
</dbReference>
<name>A0A7V2WT28_9BACT</name>
<evidence type="ECO:0000313" key="1">
    <source>
        <dbReference type="EMBL" id="HFC47202.1"/>
    </source>
</evidence>
<gene>
    <name evidence="1" type="ORF">ENJ63_04895</name>
</gene>
<organism evidence="1">
    <name type="scientific">Dissulfuribacter thermophilus</name>
    <dbReference type="NCBI Taxonomy" id="1156395"/>
    <lineage>
        <taxon>Bacteria</taxon>
        <taxon>Pseudomonadati</taxon>
        <taxon>Thermodesulfobacteriota</taxon>
        <taxon>Dissulfuribacteria</taxon>
        <taxon>Dissulfuribacterales</taxon>
        <taxon>Dissulfuribacteraceae</taxon>
        <taxon>Dissulfuribacter</taxon>
    </lineage>
</organism>
<reference evidence="1" key="1">
    <citation type="journal article" date="2020" name="mSystems">
        <title>Genome- and Community-Level Interaction Insights into Carbon Utilization and Element Cycling Functions of Hydrothermarchaeota in Hydrothermal Sediment.</title>
        <authorList>
            <person name="Zhou Z."/>
            <person name="Liu Y."/>
            <person name="Xu W."/>
            <person name="Pan J."/>
            <person name="Luo Z.H."/>
            <person name="Li M."/>
        </authorList>
    </citation>
    <scope>NUCLEOTIDE SEQUENCE [LARGE SCALE GENOMIC DNA]</scope>
    <source>
        <strain evidence="1">HyVt-503</strain>
    </source>
</reference>
<accession>A0A7V2WT28</accession>
<dbReference type="NCBIfam" id="NF045662">
    <property type="entry name" value="DVU0298_fam"/>
    <property type="match status" value="1"/>
</dbReference>
<sequence length="207" mass="23442">MRSALALPWEKVAQELKQVSPPKMLISPLRTFFMDGDELIRWRSISAFGMVVSWIAEEDMEEARIIMRQLMWTLNDESGGIGWGSPEAMGESMALNPTLCSEYGKILLSYIWEEGNFLEYDALRVGALWGIMRSCLKQREIMNGLGAPDLLRPYLDDPDIMAVALSAMALRSLGHDQEVADSLTKRGLQGRHIRIYMDGDFQEILLL</sequence>
<dbReference type="SUPFAM" id="SSF48371">
    <property type="entry name" value="ARM repeat"/>
    <property type="match status" value="1"/>
</dbReference>
<dbReference type="AlphaFoldDB" id="A0A7V2WT28"/>
<proteinExistence type="predicted"/>
<dbReference type="EMBL" id="DRND01000390">
    <property type="protein sequence ID" value="HFC47202.1"/>
    <property type="molecule type" value="Genomic_DNA"/>
</dbReference>
<comment type="caution">
    <text evidence="1">The sequence shown here is derived from an EMBL/GenBank/DDBJ whole genome shotgun (WGS) entry which is preliminary data.</text>
</comment>
<protein>
    <submittedName>
        <fullName evidence="1">HEAT repeat domain-containing protein</fullName>
    </submittedName>
</protein>
<dbReference type="InterPro" id="IPR016024">
    <property type="entry name" value="ARM-type_fold"/>
</dbReference>